<dbReference type="Proteomes" id="UP000316167">
    <property type="component" value="Unassembled WGS sequence"/>
</dbReference>
<evidence type="ECO:0000313" key="2">
    <source>
        <dbReference type="Proteomes" id="UP000316167"/>
    </source>
</evidence>
<dbReference type="RefSeq" id="WP_144887630.1">
    <property type="nucleotide sequence ID" value="NZ_VLLE01000005.1"/>
</dbReference>
<reference evidence="1 2" key="1">
    <citation type="journal article" date="2015" name="Stand. Genomic Sci.">
        <title>Genomic Encyclopedia of Bacterial and Archaeal Type Strains, Phase III: the genomes of soil and plant-associated and newly described type strains.</title>
        <authorList>
            <person name="Whitman W.B."/>
            <person name="Woyke T."/>
            <person name="Klenk H.P."/>
            <person name="Zhou Y."/>
            <person name="Lilburn T.G."/>
            <person name="Beck B.J."/>
            <person name="De Vos P."/>
            <person name="Vandamme P."/>
            <person name="Eisen J.A."/>
            <person name="Garrity G."/>
            <person name="Hugenholtz P."/>
            <person name="Kyrpides N.C."/>
        </authorList>
    </citation>
    <scope>NUCLEOTIDE SEQUENCE [LARGE SCALE GENOMIC DNA]</scope>
    <source>
        <strain evidence="1 2">CGMCC 1.7271</strain>
    </source>
</reference>
<sequence>MDTSFHIKNWLTTAFEEPVDRINETYYFDKLYNQFFSIFITDYYLLEEEPDTNIQSPYSDKDLQLLKDRVNRIESKDSSIVYIPRLSIDERKQIIKEFLERNPQSFDNEKSQLLIDDETGRNYFDLKEISNGLKSEWKIFKVTKILEKAETFCNLSNIDIESASLWTDTKVTSISWDLTEPKNKTVDKELKVEKKVWWKFW</sequence>
<evidence type="ECO:0000313" key="1">
    <source>
        <dbReference type="EMBL" id="TWI80572.1"/>
    </source>
</evidence>
<dbReference type="EMBL" id="VLLE01000005">
    <property type="protein sequence ID" value="TWI80572.1"/>
    <property type="molecule type" value="Genomic_DNA"/>
</dbReference>
<gene>
    <name evidence="1" type="ORF">IQ13_3251</name>
</gene>
<name>A0A562SH67_9BACT</name>
<organism evidence="1 2">
    <name type="scientific">Lacibacter cauensis</name>
    <dbReference type="NCBI Taxonomy" id="510947"/>
    <lineage>
        <taxon>Bacteria</taxon>
        <taxon>Pseudomonadati</taxon>
        <taxon>Bacteroidota</taxon>
        <taxon>Chitinophagia</taxon>
        <taxon>Chitinophagales</taxon>
        <taxon>Chitinophagaceae</taxon>
        <taxon>Lacibacter</taxon>
    </lineage>
</organism>
<proteinExistence type="predicted"/>
<protein>
    <submittedName>
        <fullName evidence="1">Uncharacterized protein</fullName>
    </submittedName>
</protein>
<dbReference type="OrthoDB" id="795567at2"/>
<keyword evidence="2" id="KW-1185">Reference proteome</keyword>
<dbReference type="AlphaFoldDB" id="A0A562SH67"/>
<accession>A0A562SH67</accession>
<comment type="caution">
    <text evidence="1">The sequence shown here is derived from an EMBL/GenBank/DDBJ whole genome shotgun (WGS) entry which is preliminary data.</text>
</comment>